<evidence type="ECO:0000313" key="4">
    <source>
        <dbReference type="Proteomes" id="UP000249590"/>
    </source>
</evidence>
<feature type="chain" id="PRO_5032448264" evidence="1">
    <location>
        <begin position="23"/>
        <end position="416"/>
    </location>
</feature>
<evidence type="ECO:0000259" key="2">
    <source>
        <dbReference type="Pfam" id="PF07995"/>
    </source>
</evidence>
<dbReference type="InterPro" id="IPR011042">
    <property type="entry name" value="6-blade_b-propeller_TolB-like"/>
</dbReference>
<dbReference type="InterPro" id="IPR011041">
    <property type="entry name" value="Quinoprot_gluc/sorb_DH_b-prop"/>
</dbReference>
<evidence type="ECO:0000313" key="3">
    <source>
        <dbReference type="EMBL" id="RAI03235.1"/>
    </source>
</evidence>
<organism evidence="3 4">
    <name type="scientific">Acuticoccus sediminis</name>
    <dbReference type="NCBI Taxonomy" id="2184697"/>
    <lineage>
        <taxon>Bacteria</taxon>
        <taxon>Pseudomonadati</taxon>
        <taxon>Pseudomonadota</taxon>
        <taxon>Alphaproteobacteria</taxon>
        <taxon>Hyphomicrobiales</taxon>
        <taxon>Amorphaceae</taxon>
        <taxon>Acuticoccus</taxon>
    </lineage>
</organism>
<dbReference type="OrthoDB" id="9770043at2"/>
<keyword evidence="4" id="KW-1185">Reference proteome</keyword>
<name>A0A8B2NYL1_9HYPH</name>
<dbReference type="PANTHER" id="PTHR19328:SF40">
    <property type="entry name" value="BLL0591 PROTEIN"/>
    <property type="match status" value="1"/>
</dbReference>
<dbReference type="PANTHER" id="PTHR19328">
    <property type="entry name" value="HEDGEHOG-INTERACTING PROTEIN"/>
    <property type="match status" value="1"/>
</dbReference>
<comment type="caution">
    <text evidence="3">The sequence shown here is derived from an EMBL/GenBank/DDBJ whole genome shotgun (WGS) entry which is preliminary data.</text>
</comment>
<dbReference type="InterPro" id="IPR012938">
    <property type="entry name" value="Glc/Sorbosone_DH"/>
</dbReference>
<feature type="domain" description="Glucose/Sorbosone dehydrogenase" evidence="2">
    <location>
        <begin position="178"/>
        <end position="343"/>
    </location>
</feature>
<accession>A0A8B2NYL1</accession>
<keyword evidence="1" id="KW-0732">Signal</keyword>
<feature type="signal peptide" evidence="1">
    <location>
        <begin position="1"/>
        <end position="22"/>
    </location>
</feature>
<dbReference type="Pfam" id="PF07995">
    <property type="entry name" value="GSDH"/>
    <property type="match status" value="1"/>
</dbReference>
<dbReference type="RefSeq" id="WP_111341731.1">
    <property type="nucleotide sequence ID" value="NZ_JAIWKD010000001.1"/>
</dbReference>
<dbReference type="SUPFAM" id="SSF50952">
    <property type="entry name" value="Soluble quinoprotein glucose dehydrogenase"/>
    <property type="match status" value="1"/>
</dbReference>
<evidence type="ECO:0000256" key="1">
    <source>
        <dbReference type="SAM" id="SignalP"/>
    </source>
</evidence>
<protein>
    <submittedName>
        <fullName evidence="3">Sorbosone dehydrogenase</fullName>
    </submittedName>
</protein>
<dbReference type="Proteomes" id="UP000249590">
    <property type="component" value="Unassembled WGS sequence"/>
</dbReference>
<dbReference type="AlphaFoldDB" id="A0A8B2NYL1"/>
<gene>
    <name evidence="3" type="ORF">DLJ53_01555</name>
</gene>
<sequence length="416" mass="45218">MVRSIFTTVAATLFATTALAQAPVPDNLEKLSNFQSTGVTDFTVIEQGGKKADNLRAILENITLPEGFKIELYAIVPDARHMTVGPQGIVTFVGTRKTKVWAVTDRDKDRVADEVKDFAPSLAFTIPNGPCFSPDGFLYIAEQNRVLVFPAAEFFYESPDVAAFNVVKQGDLIPASEESFNHTARVCKIGPDGKLYITLGQPFNVPAEDKLDLYKKYGIGGIVRLNTDGTGREVYTTGVRNSVGMDFDPDTGDLWFTDNQVDGMGDDIPPGELNHQTAAGQNFGFPWYGGGSIRTNEYKGEEPPADAVMPAVEMTAHAADLGMEFYNGSMFPNEYKGAIFSAQHGSWNRTTPVGARIMVTTIDEEGTAVSKPFAEGWLTKSGEYLGRPVDIAELRDGSILVSDDLAGAIYRISYGE</sequence>
<dbReference type="EMBL" id="QHHQ01000001">
    <property type="protein sequence ID" value="RAI03235.1"/>
    <property type="molecule type" value="Genomic_DNA"/>
</dbReference>
<proteinExistence type="predicted"/>
<dbReference type="Gene3D" id="2.120.10.30">
    <property type="entry name" value="TolB, C-terminal domain"/>
    <property type="match status" value="1"/>
</dbReference>
<reference evidence="3 4" key="1">
    <citation type="submission" date="2018-05" db="EMBL/GenBank/DDBJ databases">
        <title>Acuticoccus sediminis sp. nov., isolated from deep-sea sediment of Indian Ocean.</title>
        <authorList>
            <person name="Liu X."/>
            <person name="Lai Q."/>
            <person name="Du Y."/>
            <person name="Sun F."/>
            <person name="Zhang X."/>
            <person name="Wang S."/>
            <person name="Shao Z."/>
        </authorList>
    </citation>
    <scope>NUCLEOTIDE SEQUENCE [LARGE SCALE GENOMIC DNA]</scope>
    <source>
        <strain evidence="3 4">PTG4-2</strain>
    </source>
</reference>